<name>A0AAD8LE54_TARER</name>
<gene>
    <name evidence="2" type="ORF">QVD17_06718</name>
</gene>
<evidence type="ECO:0000313" key="2">
    <source>
        <dbReference type="EMBL" id="KAK1440885.1"/>
    </source>
</evidence>
<keyword evidence="1" id="KW-1133">Transmembrane helix</keyword>
<feature type="transmembrane region" description="Helical" evidence="1">
    <location>
        <begin position="27"/>
        <end position="54"/>
    </location>
</feature>
<reference evidence="2" key="1">
    <citation type="journal article" date="2023" name="bioRxiv">
        <title>Improved chromosome-level genome assembly for marigold (Tagetes erecta).</title>
        <authorList>
            <person name="Jiang F."/>
            <person name="Yuan L."/>
            <person name="Wang S."/>
            <person name="Wang H."/>
            <person name="Xu D."/>
            <person name="Wang A."/>
            <person name="Fan W."/>
        </authorList>
    </citation>
    <scope>NUCLEOTIDE SEQUENCE</scope>
    <source>
        <strain evidence="2">WSJ</strain>
        <tissue evidence="2">Leaf</tissue>
    </source>
</reference>
<evidence type="ECO:0000256" key="1">
    <source>
        <dbReference type="SAM" id="Phobius"/>
    </source>
</evidence>
<dbReference type="AlphaFoldDB" id="A0AAD8LE54"/>
<protein>
    <submittedName>
        <fullName evidence="2">Uncharacterized protein</fullName>
    </submittedName>
</protein>
<keyword evidence="1" id="KW-0812">Transmembrane</keyword>
<keyword evidence="3" id="KW-1185">Reference proteome</keyword>
<sequence>MLCDPLSVVTVSDFIVSQFSSSLDTRNWILCTILALLSISSLMIEITYLVVGYFSSKCPTTYMIYI</sequence>
<accession>A0AAD8LE54</accession>
<keyword evidence="1" id="KW-0472">Membrane</keyword>
<proteinExistence type="predicted"/>
<organism evidence="2 3">
    <name type="scientific">Tagetes erecta</name>
    <name type="common">African marigold</name>
    <dbReference type="NCBI Taxonomy" id="13708"/>
    <lineage>
        <taxon>Eukaryota</taxon>
        <taxon>Viridiplantae</taxon>
        <taxon>Streptophyta</taxon>
        <taxon>Embryophyta</taxon>
        <taxon>Tracheophyta</taxon>
        <taxon>Spermatophyta</taxon>
        <taxon>Magnoliopsida</taxon>
        <taxon>eudicotyledons</taxon>
        <taxon>Gunneridae</taxon>
        <taxon>Pentapetalae</taxon>
        <taxon>asterids</taxon>
        <taxon>campanulids</taxon>
        <taxon>Asterales</taxon>
        <taxon>Asteraceae</taxon>
        <taxon>Asteroideae</taxon>
        <taxon>Heliantheae alliance</taxon>
        <taxon>Tageteae</taxon>
        <taxon>Tagetes</taxon>
    </lineage>
</organism>
<dbReference type="EMBL" id="JAUHHV010000001">
    <property type="protein sequence ID" value="KAK1440885.1"/>
    <property type="molecule type" value="Genomic_DNA"/>
</dbReference>
<evidence type="ECO:0000313" key="3">
    <source>
        <dbReference type="Proteomes" id="UP001229421"/>
    </source>
</evidence>
<dbReference type="Proteomes" id="UP001229421">
    <property type="component" value="Unassembled WGS sequence"/>
</dbReference>
<comment type="caution">
    <text evidence="2">The sequence shown here is derived from an EMBL/GenBank/DDBJ whole genome shotgun (WGS) entry which is preliminary data.</text>
</comment>